<keyword evidence="4" id="KW-0689">Ribosomal protein</keyword>
<dbReference type="SMR" id="A0A0C3SGB5"/>
<evidence type="ECO:0000256" key="3">
    <source>
        <dbReference type="ARBA" id="ARBA00022884"/>
    </source>
</evidence>
<dbReference type="HAMAP" id="MF_01328_B">
    <property type="entry name" value="Ribosomal_uL4_B"/>
    <property type="match status" value="1"/>
</dbReference>
<proteinExistence type="inferred from homology"/>
<dbReference type="EMBL" id="AF041468">
    <property type="status" value="NOT_ANNOTATED_CDS"/>
    <property type="molecule type" value="Genomic_DNA"/>
</dbReference>
<dbReference type="EnsemblProtists" id="AAC35704">
    <property type="protein sequence ID" value="AAC35704"/>
    <property type="gene ID" value="EGPrGTG00000000027"/>
</dbReference>
<name>A0A0C3SGB5_GUITC</name>
<reference evidence="10" key="2">
    <citation type="submission" date="2012-11" db="EMBL/GenBank/DDBJ databases">
        <authorList>
            <person name="Kuo A."/>
            <person name="Curtis B.A."/>
            <person name="Tanifuji G."/>
            <person name="Burki F."/>
            <person name="Gruber A."/>
            <person name="Irimia M."/>
            <person name="Maruyama S."/>
            <person name="Arias M.C."/>
            <person name="Ball S.G."/>
            <person name="Gile G.H."/>
            <person name="Hirakawa Y."/>
            <person name="Hopkins J.F."/>
            <person name="Rensing S.A."/>
            <person name="Schmutz J."/>
            <person name="Symeonidi A."/>
            <person name="Elias M."/>
            <person name="Eveleigh R.J."/>
            <person name="Herman E.K."/>
            <person name="Klute M.J."/>
            <person name="Nakayama T."/>
            <person name="Obornik M."/>
            <person name="Reyes-Prieto A."/>
            <person name="Armbrust E.V."/>
            <person name="Aves S.J."/>
            <person name="Beiko R.G."/>
            <person name="Coutinho P."/>
            <person name="Dacks J.B."/>
            <person name="Durnford D.G."/>
            <person name="Fast N.M."/>
            <person name="Green B.R."/>
            <person name="Grisdale C."/>
            <person name="Hempe F."/>
            <person name="Henrissat B."/>
            <person name="Hoppner M.P."/>
            <person name="Ishida K.-I."/>
            <person name="Kim E."/>
            <person name="Koreny L."/>
            <person name="Kroth P.G."/>
            <person name="Liu Y."/>
            <person name="Malik S.-B."/>
            <person name="Maier U.G."/>
            <person name="McRose D."/>
            <person name="Mock T."/>
            <person name="Neilson J.A."/>
            <person name="Onodera N.T."/>
            <person name="Poole A.M."/>
            <person name="Pritham E.J."/>
            <person name="Richards T.A."/>
            <person name="Rocap G."/>
            <person name="Roy S.W."/>
            <person name="Sarai C."/>
            <person name="Schaack S."/>
            <person name="Shirato S."/>
            <person name="Slamovits C.H."/>
            <person name="Spencer D.F."/>
            <person name="Suzuki S."/>
            <person name="Worden A.Z."/>
            <person name="Zauner S."/>
            <person name="Barry K."/>
            <person name="Bell C."/>
            <person name="Bharti A.K."/>
            <person name="Crow J.A."/>
            <person name="Grimwood J."/>
            <person name="Kramer R."/>
            <person name="Lindquist E."/>
            <person name="Lucas S."/>
            <person name="Salamov A."/>
            <person name="McFadden G.I."/>
            <person name="Lane C.E."/>
            <person name="Keeling P.J."/>
            <person name="Gray M.W."/>
            <person name="Grigoriev I.V."/>
            <person name="Archibald J.M."/>
        </authorList>
    </citation>
    <scope>NUCLEOTIDE SEQUENCE</scope>
    <source>
        <strain evidence="10">CCMP2712</strain>
    </source>
</reference>
<keyword evidence="10" id="KW-1185">Reference proteome</keyword>
<dbReference type="InterPro" id="IPR023574">
    <property type="entry name" value="Ribosomal_uL4_dom_sf"/>
</dbReference>
<organism evidence="9 10">
    <name type="scientific">Guillardia theta (strain CCMP2712)</name>
    <name type="common">Cryptophyte</name>
    <dbReference type="NCBI Taxonomy" id="905079"/>
    <lineage>
        <taxon>Eukaryota</taxon>
        <taxon>Cryptophyceae</taxon>
        <taxon>Pyrenomonadales</taxon>
        <taxon>Geminigeraceae</taxon>
        <taxon>Guillardia</taxon>
    </lineage>
</organism>
<dbReference type="PANTHER" id="PTHR10746:SF17">
    <property type="entry name" value="LARGE RIBOSOMAL SUBUNIT PROTEIN UL4C"/>
    <property type="match status" value="1"/>
</dbReference>
<reference evidence="10" key="1">
    <citation type="journal article" date="2012" name="Nature">
        <title>Algal genomes reveal evolutionary mosaicism and the fate of nucleomorphs.</title>
        <authorList>
            <consortium name="DOE Joint Genome Institute"/>
            <person name="Curtis B.A."/>
            <person name="Tanifuji G."/>
            <person name="Burki F."/>
            <person name="Gruber A."/>
            <person name="Irimia M."/>
            <person name="Maruyama S."/>
            <person name="Arias M.C."/>
            <person name="Ball S.G."/>
            <person name="Gile G.H."/>
            <person name="Hirakawa Y."/>
            <person name="Hopkins J.F."/>
            <person name="Kuo A."/>
            <person name="Rensing S.A."/>
            <person name="Schmutz J."/>
            <person name="Symeonidi A."/>
            <person name="Elias M."/>
            <person name="Eveleigh R.J."/>
            <person name="Herman E.K."/>
            <person name="Klute M.J."/>
            <person name="Nakayama T."/>
            <person name="Obornik M."/>
            <person name="Reyes-Prieto A."/>
            <person name="Armbrust E.V."/>
            <person name="Aves S.J."/>
            <person name="Beiko R.G."/>
            <person name="Coutinho P."/>
            <person name="Dacks J.B."/>
            <person name="Durnford D.G."/>
            <person name="Fast N.M."/>
            <person name="Green B.R."/>
            <person name="Grisdale C.J."/>
            <person name="Hempel F."/>
            <person name="Henrissat B."/>
            <person name="Hoppner M.P."/>
            <person name="Ishida K."/>
            <person name="Kim E."/>
            <person name="Koreny L."/>
            <person name="Kroth P.G."/>
            <person name="Liu Y."/>
            <person name="Malik S.B."/>
            <person name="Maier U.G."/>
            <person name="McRose D."/>
            <person name="Mock T."/>
            <person name="Neilson J.A."/>
            <person name="Onodera N.T."/>
            <person name="Poole A.M."/>
            <person name="Pritham E.J."/>
            <person name="Richards T.A."/>
            <person name="Rocap G."/>
            <person name="Roy S.W."/>
            <person name="Sarai C."/>
            <person name="Schaack S."/>
            <person name="Shirato S."/>
            <person name="Slamovits C.H."/>
            <person name="Spencer D.F."/>
            <person name="Suzuki S."/>
            <person name="Worden A.Z."/>
            <person name="Zauner S."/>
            <person name="Barry K."/>
            <person name="Bell C."/>
            <person name="Bharti A.K."/>
            <person name="Crow J.A."/>
            <person name="Grimwood J."/>
            <person name="Kramer R."/>
            <person name="Lindquist E."/>
            <person name="Lucas S."/>
            <person name="Salamov A."/>
            <person name="McFadden G.I."/>
            <person name="Lane C.E."/>
            <person name="Keeling P.J."/>
            <person name="Gray M.W."/>
            <person name="Grigoriev I.V."/>
            <person name="Archibald J.M."/>
        </authorList>
    </citation>
    <scope>NUCLEOTIDE SEQUENCE</scope>
    <source>
        <strain evidence="10">CCMP2712</strain>
    </source>
</reference>
<protein>
    <recommendedName>
        <fullName evidence="6">Large ribosomal subunit protein uL4c</fullName>
    </recommendedName>
    <alternativeName>
        <fullName evidence="7">50S ribosomal protein L4, chloroplastic</fullName>
    </alternativeName>
</protein>
<dbReference type="AlphaFoldDB" id="A0A0C3SGB5"/>
<dbReference type="InterPro" id="IPR013005">
    <property type="entry name" value="Ribosomal_uL4-like"/>
</dbReference>
<keyword evidence="5" id="KW-0687">Ribonucleoprotein</keyword>
<evidence type="ECO:0000256" key="1">
    <source>
        <dbReference type="ARBA" id="ARBA00010528"/>
    </source>
</evidence>
<accession>A0A0C3SGB5</accession>
<dbReference type="Proteomes" id="UP000011087">
    <property type="component" value="Unassembled WGS sequence"/>
</dbReference>
<dbReference type="GO" id="GO:0003735">
    <property type="term" value="F:structural constituent of ribosome"/>
    <property type="evidence" value="ECO:0007669"/>
    <property type="project" value="InterPro"/>
</dbReference>
<evidence type="ECO:0000256" key="2">
    <source>
        <dbReference type="ARBA" id="ARBA00022730"/>
    </source>
</evidence>
<dbReference type="GO" id="GO:0019843">
    <property type="term" value="F:rRNA binding"/>
    <property type="evidence" value="ECO:0007669"/>
    <property type="project" value="UniProtKB-KW"/>
</dbReference>
<evidence type="ECO:0000256" key="7">
    <source>
        <dbReference type="ARBA" id="ARBA00035387"/>
    </source>
</evidence>
<dbReference type="PANTHER" id="PTHR10746">
    <property type="entry name" value="50S RIBOSOMAL PROTEIN L4"/>
    <property type="match status" value="1"/>
</dbReference>
<dbReference type="OMA" id="SMFFMTE"/>
<evidence type="ECO:0000313" key="10">
    <source>
        <dbReference type="Proteomes" id="UP000011087"/>
    </source>
</evidence>
<keyword evidence="2" id="KW-0699">rRNA-binding</keyword>
<evidence type="ECO:0000313" key="9">
    <source>
        <dbReference type="EnsemblProtists" id="AAC35704"/>
    </source>
</evidence>
<sequence length="223" mass="25145">MGSNKIKNLVQYEIQDFVSLNKMDTKSHDSLNLNVSKKSRYLLHRVLTNQLINNRSGNACTKTRSEVEGGGKKPWKQKGTGNARAGSSNSPLWKGGGVTFGPKPRTFSNKTNKKERLLALTTALYLKSNNTKVINLDNLDFTNLKTRDLVIKCSNLIENYKKDQKILFVAEPTASGLWRYVKNISNVDLIYTTGLDLKKILQAHHIIFTCKALNDVKEVFNEQ</sequence>
<comment type="similarity">
    <text evidence="1">Belongs to the universal ribosomal protein uL4 family.</text>
</comment>
<dbReference type="GO" id="GO:0006412">
    <property type="term" value="P:translation"/>
    <property type="evidence" value="ECO:0007669"/>
    <property type="project" value="InterPro"/>
</dbReference>
<evidence type="ECO:0000256" key="8">
    <source>
        <dbReference type="SAM" id="MobiDB-lite"/>
    </source>
</evidence>
<dbReference type="GO" id="GO:0005840">
    <property type="term" value="C:ribosome"/>
    <property type="evidence" value="ECO:0007669"/>
    <property type="project" value="UniProtKB-KW"/>
</dbReference>
<dbReference type="SUPFAM" id="SSF52166">
    <property type="entry name" value="Ribosomal protein L4"/>
    <property type="match status" value="1"/>
</dbReference>
<dbReference type="InterPro" id="IPR002136">
    <property type="entry name" value="Ribosomal_uL4"/>
</dbReference>
<feature type="region of interest" description="Disordered" evidence="8">
    <location>
        <begin position="61"/>
        <end position="96"/>
    </location>
</feature>
<dbReference type="GO" id="GO:1990904">
    <property type="term" value="C:ribonucleoprotein complex"/>
    <property type="evidence" value="ECO:0007669"/>
    <property type="project" value="UniProtKB-KW"/>
</dbReference>
<reference evidence="9" key="3">
    <citation type="submission" date="2015-06" db="UniProtKB">
        <authorList>
            <consortium name="EnsemblProtists"/>
        </authorList>
    </citation>
    <scope>IDENTIFICATION</scope>
</reference>
<dbReference type="Pfam" id="PF00573">
    <property type="entry name" value="Ribosomal_L4"/>
    <property type="match status" value="1"/>
</dbReference>
<evidence type="ECO:0000256" key="5">
    <source>
        <dbReference type="ARBA" id="ARBA00023274"/>
    </source>
</evidence>
<evidence type="ECO:0000256" key="4">
    <source>
        <dbReference type="ARBA" id="ARBA00022980"/>
    </source>
</evidence>
<keyword evidence="3" id="KW-0694">RNA-binding</keyword>
<dbReference type="Gene3D" id="3.40.1370.10">
    <property type="match status" value="1"/>
</dbReference>
<dbReference type="NCBIfam" id="TIGR03953">
    <property type="entry name" value="rplD_bact"/>
    <property type="match status" value="1"/>
</dbReference>
<evidence type="ECO:0000256" key="6">
    <source>
        <dbReference type="ARBA" id="ARBA00035208"/>
    </source>
</evidence>